<dbReference type="InterPro" id="IPR050907">
    <property type="entry name" value="SRSF"/>
</dbReference>
<evidence type="ECO:0008006" key="6">
    <source>
        <dbReference type="Google" id="ProtNLM"/>
    </source>
</evidence>
<dbReference type="InterPro" id="IPR035979">
    <property type="entry name" value="RBD_domain_sf"/>
</dbReference>
<dbReference type="GO" id="GO:0006397">
    <property type="term" value="P:mRNA processing"/>
    <property type="evidence" value="ECO:0007669"/>
    <property type="project" value="UniProtKB-KW"/>
</dbReference>
<evidence type="ECO:0000256" key="3">
    <source>
        <dbReference type="ARBA" id="ARBA00023187"/>
    </source>
</evidence>
<keyword evidence="3" id="KW-0508">mRNA splicing</keyword>
<reference evidence="5" key="1">
    <citation type="journal article" date="2014" name="Nat. Genet.">
        <title>A reference genome for common bean and genome-wide analysis of dual domestications.</title>
        <authorList>
            <person name="Schmutz J."/>
            <person name="McClean P.E."/>
            <person name="Mamidi S."/>
            <person name="Wu G.A."/>
            <person name="Cannon S.B."/>
            <person name="Grimwood J."/>
            <person name="Jenkins J."/>
            <person name="Shu S."/>
            <person name="Song Q."/>
            <person name="Chavarro C."/>
            <person name="Torres-Torres M."/>
            <person name="Geffroy V."/>
            <person name="Moghaddam S.M."/>
            <person name="Gao D."/>
            <person name="Abernathy B."/>
            <person name="Barry K."/>
            <person name="Blair M."/>
            <person name="Brick M.A."/>
            <person name="Chovatia M."/>
            <person name="Gepts P."/>
            <person name="Goodstein D.M."/>
            <person name="Gonzales M."/>
            <person name="Hellsten U."/>
            <person name="Hyten D.L."/>
            <person name="Jia G."/>
            <person name="Kelly J.D."/>
            <person name="Kudrna D."/>
            <person name="Lee R."/>
            <person name="Richard M.M."/>
            <person name="Miklas P.N."/>
            <person name="Osorno J.M."/>
            <person name="Rodrigues J."/>
            <person name="Thareau V."/>
            <person name="Urrea C.A."/>
            <person name="Wang M."/>
            <person name="Yu Y."/>
            <person name="Zhang M."/>
            <person name="Wing R.A."/>
            <person name="Cregan P.B."/>
            <person name="Rokhsar D.S."/>
            <person name="Jackson S.A."/>
        </authorList>
    </citation>
    <scope>NUCLEOTIDE SEQUENCE [LARGE SCALE GENOMIC DNA]</scope>
    <source>
        <strain evidence="5">cv. G19833</strain>
    </source>
</reference>
<dbReference type="EMBL" id="CM002295">
    <property type="protein sequence ID" value="ESW13162.1"/>
    <property type="molecule type" value="Genomic_DNA"/>
</dbReference>
<dbReference type="GO" id="GO:0003676">
    <property type="term" value="F:nucleic acid binding"/>
    <property type="evidence" value="ECO:0007669"/>
    <property type="project" value="InterPro"/>
</dbReference>
<dbReference type="Gene3D" id="3.30.70.330">
    <property type="match status" value="1"/>
</dbReference>
<dbReference type="SUPFAM" id="SSF54928">
    <property type="entry name" value="RNA-binding domain, RBD"/>
    <property type="match status" value="1"/>
</dbReference>
<evidence type="ECO:0000256" key="2">
    <source>
        <dbReference type="ARBA" id="ARBA00022728"/>
    </source>
</evidence>
<dbReference type="STRING" id="3885.V7B5K0"/>
<evidence type="ECO:0000313" key="4">
    <source>
        <dbReference type="EMBL" id="ESW13162.1"/>
    </source>
</evidence>
<dbReference type="Proteomes" id="UP000000226">
    <property type="component" value="Chromosome 8"/>
</dbReference>
<sequence length="226" mass="26954">MSYQSQTHLVSFFFSHFPTNFGEYEMWKIFRRWGKCRKCLYPRRTNRTGHRFGFVRFTGINDPDRLEYQLDNIWIGNAKLYVNKPRYRRNLKGGRLETNRGQGNRMDDIGLKKMEPRVSKVWRKKGEMSYAQAVKNGTDTKNSFEKWTGQIIQVRIEDKEWMKRSYVGYLNETTNFEDIKNCFFLNGANFIRLRYLGDNVMLLTPEGETSVEDMIKENKKMARGVF</sequence>
<dbReference type="PANTHER" id="PTHR23147">
    <property type="entry name" value="SERINE/ARGININE RICH SPLICING FACTOR"/>
    <property type="match status" value="1"/>
</dbReference>
<gene>
    <name evidence="4" type="ORF">PHAVU_008G172900g</name>
</gene>
<keyword evidence="5" id="KW-1185">Reference proteome</keyword>
<evidence type="ECO:0000256" key="1">
    <source>
        <dbReference type="ARBA" id="ARBA00022664"/>
    </source>
</evidence>
<keyword evidence="1" id="KW-0507">mRNA processing</keyword>
<dbReference type="OrthoDB" id="1750209at2759"/>
<dbReference type="CDD" id="cd00590">
    <property type="entry name" value="RRM_SF"/>
    <property type="match status" value="1"/>
</dbReference>
<keyword evidence="2" id="KW-0747">Spliceosome</keyword>
<dbReference type="AlphaFoldDB" id="V7B5K0"/>
<dbReference type="OMA" id="FADDINE"/>
<dbReference type="GO" id="GO:0008380">
    <property type="term" value="P:RNA splicing"/>
    <property type="evidence" value="ECO:0007669"/>
    <property type="project" value="UniProtKB-KW"/>
</dbReference>
<dbReference type="eggNOG" id="ENOG502SFSV">
    <property type="taxonomic scope" value="Eukaryota"/>
</dbReference>
<dbReference type="SMR" id="V7B5K0"/>
<dbReference type="GO" id="GO:0005681">
    <property type="term" value="C:spliceosomal complex"/>
    <property type="evidence" value="ECO:0007669"/>
    <property type="project" value="UniProtKB-KW"/>
</dbReference>
<dbReference type="InterPro" id="IPR012677">
    <property type="entry name" value="Nucleotide-bd_a/b_plait_sf"/>
</dbReference>
<name>V7B5K0_PHAVU</name>
<dbReference type="Gramene" id="ESW13162">
    <property type="protein sequence ID" value="ESW13162"/>
    <property type="gene ID" value="PHAVU_008G172900g"/>
</dbReference>
<protein>
    <recommendedName>
        <fullName evidence="6">RRM domain-containing protein</fullName>
    </recommendedName>
</protein>
<accession>V7B5K0</accession>
<organism evidence="4 5">
    <name type="scientific">Phaseolus vulgaris</name>
    <name type="common">Kidney bean</name>
    <name type="synonym">French bean</name>
    <dbReference type="NCBI Taxonomy" id="3885"/>
    <lineage>
        <taxon>Eukaryota</taxon>
        <taxon>Viridiplantae</taxon>
        <taxon>Streptophyta</taxon>
        <taxon>Embryophyta</taxon>
        <taxon>Tracheophyta</taxon>
        <taxon>Spermatophyta</taxon>
        <taxon>Magnoliopsida</taxon>
        <taxon>eudicotyledons</taxon>
        <taxon>Gunneridae</taxon>
        <taxon>Pentapetalae</taxon>
        <taxon>rosids</taxon>
        <taxon>fabids</taxon>
        <taxon>Fabales</taxon>
        <taxon>Fabaceae</taxon>
        <taxon>Papilionoideae</taxon>
        <taxon>50 kb inversion clade</taxon>
        <taxon>NPAAA clade</taxon>
        <taxon>indigoferoid/millettioid clade</taxon>
        <taxon>Phaseoleae</taxon>
        <taxon>Phaseolus</taxon>
    </lineage>
</organism>
<proteinExistence type="predicted"/>
<evidence type="ECO:0000313" key="5">
    <source>
        <dbReference type="Proteomes" id="UP000000226"/>
    </source>
</evidence>